<dbReference type="Proteomes" id="UP000787472">
    <property type="component" value="Unassembled WGS sequence"/>
</dbReference>
<sequence length="564" mass="61484">MSQQNIKNEQALSIFQGPPLAEDILGSLTLGGFMAEVAQKFGDNEALCWKDLSGQVRRWSYNEMHAECRKVASALLAAGVAKDTRVGVLISNRPEWVFSTFGAAMAGAVVVALNTFSTQQELHYQLKTADVEVLILETGVASKKFVEDVHAIIPQVAGSTPGQLMAEELPFLRRVINIDADATDKGIQGWMEFLAQGERVPAAMVDATIEAACPLDRALIFFSSGSTALPKAIQQTQRAAMMQCWRFGRYYQADSSARVWSANGFFFSGNFCMAFGSAFTVGGCLVLQRFFDPEEALQLFLDEKVSMPHLWPHQEARLTECPGWLEADLSTLTHVDQNLILATHPSINSTWRQPNGYGMTETFTFVVGGVGSDITNGSNGAVLNGNTVKIVDQDTGEILPIGETGEIVVKGPTLTAGYLKIAPEDTFDAEGFIHTADAGYFNEEGHLFWKGRLGDIIKTGGANVSPAEIDAVLMQHEAIQSVFTVGVEHDTLGEIVVSCVLLSEGKELDEAGLRAFAKQSLASYKIPRRVLFFSEEELPMTGSNKIRRPELKKLVVERMAAEQA</sequence>
<dbReference type="GO" id="GO:0016405">
    <property type="term" value="F:CoA-ligase activity"/>
    <property type="evidence" value="ECO:0007669"/>
    <property type="project" value="TreeGrafter"/>
</dbReference>
<dbReference type="InterPro" id="IPR042099">
    <property type="entry name" value="ANL_N_sf"/>
</dbReference>
<dbReference type="InterPro" id="IPR025110">
    <property type="entry name" value="AMP-bd_C"/>
</dbReference>
<feature type="domain" description="AMP-binding enzyme C-terminal" evidence="2">
    <location>
        <begin position="468"/>
        <end position="545"/>
    </location>
</feature>
<evidence type="ECO:0000313" key="3">
    <source>
        <dbReference type="EMBL" id="NHO66019.1"/>
    </source>
</evidence>
<dbReference type="PANTHER" id="PTHR24096">
    <property type="entry name" value="LONG-CHAIN-FATTY-ACID--COA LIGASE"/>
    <property type="match status" value="1"/>
</dbReference>
<evidence type="ECO:0000259" key="1">
    <source>
        <dbReference type="Pfam" id="PF00501"/>
    </source>
</evidence>
<accession>A0A9E5JVI9</accession>
<evidence type="ECO:0000313" key="4">
    <source>
        <dbReference type="Proteomes" id="UP000787472"/>
    </source>
</evidence>
<dbReference type="Gene3D" id="3.40.50.12780">
    <property type="entry name" value="N-terminal domain of ligase-like"/>
    <property type="match status" value="1"/>
</dbReference>
<keyword evidence="4" id="KW-1185">Reference proteome</keyword>
<proteinExistence type="predicted"/>
<feature type="domain" description="AMP-dependent synthetase/ligase" evidence="1">
    <location>
        <begin position="36"/>
        <end position="419"/>
    </location>
</feature>
<dbReference type="SUPFAM" id="SSF56801">
    <property type="entry name" value="Acetyl-CoA synthetase-like"/>
    <property type="match status" value="1"/>
</dbReference>
<reference evidence="3" key="1">
    <citation type="submission" date="2020-03" db="EMBL/GenBank/DDBJ databases">
        <authorList>
            <person name="Guo F."/>
        </authorList>
    </citation>
    <scope>NUCLEOTIDE SEQUENCE</scope>
    <source>
        <strain evidence="3">JCM 30134</strain>
    </source>
</reference>
<dbReference type="InterPro" id="IPR000873">
    <property type="entry name" value="AMP-dep_synth/lig_dom"/>
</dbReference>
<keyword evidence="3" id="KW-0436">Ligase</keyword>
<dbReference type="AlphaFoldDB" id="A0A9E5JVI9"/>
<dbReference type="Gene3D" id="3.30.300.30">
    <property type="match status" value="1"/>
</dbReference>
<dbReference type="CDD" id="cd04433">
    <property type="entry name" value="AFD_class_I"/>
    <property type="match status" value="1"/>
</dbReference>
<comment type="caution">
    <text evidence="3">The sequence shown here is derived from an EMBL/GenBank/DDBJ whole genome shotgun (WGS) entry which is preliminary data.</text>
</comment>
<name>A0A9E5JVI9_9GAMM</name>
<dbReference type="Pfam" id="PF00501">
    <property type="entry name" value="AMP-binding"/>
    <property type="match status" value="1"/>
</dbReference>
<evidence type="ECO:0000259" key="2">
    <source>
        <dbReference type="Pfam" id="PF13193"/>
    </source>
</evidence>
<dbReference type="EMBL" id="JAAONZ010000006">
    <property type="protein sequence ID" value="NHO66019.1"/>
    <property type="molecule type" value="Genomic_DNA"/>
</dbReference>
<protein>
    <submittedName>
        <fullName evidence="3">Acyl--CoA ligase</fullName>
    </submittedName>
</protein>
<dbReference type="Pfam" id="PF13193">
    <property type="entry name" value="AMP-binding_C"/>
    <property type="match status" value="1"/>
</dbReference>
<organism evidence="3 4">
    <name type="scientific">Pseudomaricurvus hydrocarbonicus</name>
    <dbReference type="NCBI Taxonomy" id="1470433"/>
    <lineage>
        <taxon>Bacteria</taxon>
        <taxon>Pseudomonadati</taxon>
        <taxon>Pseudomonadota</taxon>
        <taxon>Gammaproteobacteria</taxon>
        <taxon>Cellvibrionales</taxon>
        <taxon>Cellvibrionaceae</taxon>
        <taxon>Pseudomaricurvus</taxon>
    </lineage>
</organism>
<gene>
    <name evidence="3" type="ORF">G8770_10735</name>
</gene>
<dbReference type="RefSeq" id="WP_167186035.1">
    <property type="nucleotide sequence ID" value="NZ_JAAONZ010000006.1"/>
</dbReference>
<dbReference type="InterPro" id="IPR045851">
    <property type="entry name" value="AMP-bd_C_sf"/>
</dbReference>